<dbReference type="Proteomes" id="UP000325286">
    <property type="component" value="Chromosome"/>
</dbReference>
<evidence type="ECO:0000313" key="2">
    <source>
        <dbReference type="EMBL" id="QEG39265.1"/>
    </source>
</evidence>
<dbReference type="SUPFAM" id="SSF49879">
    <property type="entry name" value="SMAD/FHA domain"/>
    <property type="match status" value="2"/>
</dbReference>
<organism evidence="2 3">
    <name type="scientific">Roseimaritima ulvae</name>
    <dbReference type="NCBI Taxonomy" id="980254"/>
    <lineage>
        <taxon>Bacteria</taxon>
        <taxon>Pseudomonadati</taxon>
        <taxon>Planctomycetota</taxon>
        <taxon>Planctomycetia</taxon>
        <taxon>Pirellulales</taxon>
        <taxon>Pirellulaceae</taxon>
        <taxon>Roseimaritima</taxon>
    </lineage>
</organism>
<dbReference type="SMART" id="SM00240">
    <property type="entry name" value="FHA"/>
    <property type="match status" value="2"/>
</dbReference>
<reference evidence="2 3" key="1">
    <citation type="submission" date="2019-08" db="EMBL/GenBank/DDBJ databases">
        <title>Deep-cultivation of Planctomycetes and their phenomic and genomic characterization uncovers novel biology.</title>
        <authorList>
            <person name="Wiegand S."/>
            <person name="Jogler M."/>
            <person name="Boedeker C."/>
            <person name="Pinto D."/>
            <person name="Vollmers J."/>
            <person name="Rivas-Marin E."/>
            <person name="Kohn T."/>
            <person name="Peeters S.H."/>
            <person name="Heuer A."/>
            <person name="Rast P."/>
            <person name="Oberbeckmann S."/>
            <person name="Bunk B."/>
            <person name="Jeske O."/>
            <person name="Meyerdierks A."/>
            <person name="Storesund J.E."/>
            <person name="Kallscheuer N."/>
            <person name="Luecker S."/>
            <person name="Lage O.M."/>
            <person name="Pohl T."/>
            <person name="Merkel B.J."/>
            <person name="Hornburger P."/>
            <person name="Mueller R.-W."/>
            <person name="Bruemmer F."/>
            <person name="Labrenz M."/>
            <person name="Spormann A.M."/>
            <person name="Op den Camp H."/>
            <person name="Overmann J."/>
            <person name="Amann R."/>
            <person name="Jetten M.S.M."/>
            <person name="Mascher T."/>
            <person name="Medema M.H."/>
            <person name="Devos D.P."/>
            <person name="Kaster A.-K."/>
            <person name="Ovreas L."/>
            <person name="Rohde M."/>
            <person name="Galperin M.Y."/>
            <person name="Jogler C."/>
        </authorList>
    </citation>
    <scope>NUCLEOTIDE SEQUENCE [LARGE SCALE GENOMIC DNA]</scope>
    <source>
        <strain evidence="2 3">UC8</strain>
    </source>
</reference>
<dbReference type="PROSITE" id="PS50006">
    <property type="entry name" value="FHA_DOMAIN"/>
    <property type="match status" value="2"/>
</dbReference>
<sequence length="256" mass="28103">MPVCSQCQTWIESSSVCTRCGASQAEMTAVDFKVAPRAGVQPLRPSRRPAVPLLTALDDDSETDGETLRLRTAALSIGRHAADWTFGNDLDMSGTHAKIVHCPEADQPDRWRLLDQGSSNGTFVRVARIELSHSETFMLGGVLLRWETGSTPRPRLHVFNPAGMSRVIRIANQSALTLGSDSSAADIAVDDSTVDARHATLQRHGSGWILEDLSSRNGIWQRVSEYPLSTSTHFMLGEQRFLFRLPEPPAMPRATP</sequence>
<feature type="domain" description="FHA" evidence="1">
    <location>
        <begin position="75"/>
        <end position="129"/>
    </location>
</feature>
<protein>
    <submittedName>
        <fullName evidence="2">FHA domain protein</fullName>
    </submittedName>
</protein>
<dbReference type="InterPro" id="IPR000253">
    <property type="entry name" value="FHA_dom"/>
</dbReference>
<proteinExistence type="predicted"/>
<feature type="domain" description="FHA" evidence="1">
    <location>
        <begin position="176"/>
        <end position="218"/>
    </location>
</feature>
<dbReference type="KEGG" id="rul:UC8_12260"/>
<gene>
    <name evidence="2" type="ORF">UC8_12260</name>
</gene>
<evidence type="ECO:0000259" key="1">
    <source>
        <dbReference type="PROSITE" id="PS50006"/>
    </source>
</evidence>
<dbReference type="Pfam" id="PF00498">
    <property type="entry name" value="FHA"/>
    <property type="match status" value="1"/>
</dbReference>
<dbReference type="InterPro" id="IPR050923">
    <property type="entry name" value="Cell_Proc_Reg/RNA_Proc"/>
</dbReference>
<dbReference type="RefSeq" id="WP_068138569.1">
    <property type="nucleotide sequence ID" value="NZ_CP042914.1"/>
</dbReference>
<dbReference type="InterPro" id="IPR032030">
    <property type="entry name" value="YscD_cytoplasmic_dom"/>
</dbReference>
<dbReference type="Gene3D" id="2.60.200.20">
    <property type="match status" value="2"/>
</dbReference>
<name>A0A5B9QP46_9BACT</name>
<accession>A0A5B9QP46</accession>
<dbReference type="CDD" id="cd00060">
    <property type="entry name" value="FHA"/>
    <property type="match status" value="2"/>
</dbReference>
<evidence type="ECO:0000313" key="3">
    <source>
        <dbReference type="Proteomes" id="UP000325286"/>
    </source>
</evidence>
<dbReference type="InterPro" id="IPR008984">
    <property type="entry name" value="SMAD_FHA_dom_sf"/>
</dbReference>
<dbReference type="Pfam" id="PF16697">
    <property type="entry name" value="Yop-YscD_cpl"/>
    <property type="match status" value="1"/>
</dbReference>
<keyword evidence="3" id="KW-1185">Reference proteome</keyword>
<dbReference type="PANTHER" id="PTHR23308">
    <property type="entry name" value="NUCLEAR INHIBITOR OF PROTEIN PHOSPHATASE-1"/>
    <property type="match status" value="1"/>
</dbReference>
<dbReference type="AlphaFoldDB" id="A0A5B9QP46"/>
<dbReference type="OrthoDB" id="280013at2"/>
<dbReference type="EMBL" id="CP042914">
    <property type="protein sequence ID" value="QEG39265.1"/>
    <property type="molecule type" value="Genomic_DNA"/>
</dbReference>